<dbReference type="PROSITE" id="PS50222">
    <property type="entry name" value="EF_HAND_2"/>
    <property type="match status" value="1"/>
</dbReference>
<keyword evidence="4 8" id="KW-0812">Transmembrane</keyword>
<feature type="transmembrane region" description="Helical" evidence="8">
    <location>
        <begin position="146"/>
        <end position="166"/>
    </location>
</feature>
<evidence type="ECO:0000313" key="11">
    <source>
        <dbReference type="EMBL" id="KAE9451860.1"/>
    </source>
</evidence>
<evidence type="ECO:0000256" key="4">
    <source>
        <dbReference type="ARBA" id="ARBA00022692"/>
    </source>
</evidence>
<accession>A0A6A4L1D0</accession>
<keyword evidence="7 8" id="KW-0472">Membrane</keyword>
<dbReference type="SUPFAM" id="SSF47473">
    <property type="entry name" value="EF-hand"/>
    <property type="match status" value="1"/>
</dbReference>
<name>A0A6A4L1D0_9ERIC</name>
<dbReference type="GO" id="GO:0016020">
    <property type="term" value="C:membrane"/>
    <property type="evidence" value="ECO:0007669"/>
    <property type="project" value="InterPro"/>
</dbReference>
<evidence type="ECO:0000256" key="5">
    <source>
        <dbReference type="ARBA" id="ARBA00022989"/>
    </source>
</evidence>
<dbReference type="GO" id="GO:0015369">
    <property type="term" value="F:calcium:proton antiporter activity"/>
    <property type="evidence" value="ECO:0007669"/>
    <property type="project" value="TreeGrafter"/>
</dbReference>
<evidence type="ECO:0000256" key="9">
    <source>
        <dbReference type="SAM" id="SignalP"/>
    </source>
</evidence>
<keyword evidence="6" id="KW-0406">Ion transport</keyword>
<gene>
    <name evidence="11" type="ORF">C3L33_16240</name>
</gene>
<dbReference type="PANTHER" id="PTHR31503">
    <property type="entry name" value="VACUOLAR CALCIUM ION TRANSPORTER"/>
    <property type="match status" value="1"/>
</dbReference>
<dbReference type="GO" id="GO:0005509">
    <property type="term" value="F:calcium ion binding"/>
    <property type="evidence" value="ECO:0007669"/>
    <property type="project" value="InterPro"/>
</dbReference>
<feature type="signal peptide" evidence="9">
    <location>
        <begin position="1"/>
        <end position="22"/>
    </location>
</feature>
<evidence type="ECO:0000256" key="7">
    <source>
        <dbReference type="ARBA" id="ARBA00023136"/>
    </source>
</evidence>
<dbReference type="InterPro" id="IPR004713">
    <property type="entry name" value="CaH_exchang"/>
</dbReference>
<keyword evidence="5 8" id="KW-1133">Transmembrane helix</keyword>
<feature type="transmembrane region" description="Helical" evidence="8">
    <location>
        <begin position="98"/>
        <end position="126"/>
    </location>
</feature>
<dbReference type="OrthoDB" id="26525at2759"/>
<feature type="transmembrane region" description="Helical" evidence="8">
    <location>
        <begin position="364"/>
        <end position="385"/>
    </location>
</feature>
<evidence type="ECO:0000256" key="2">
    <source>
        <dbReference type="ARBA" id="ARBA00022448"/>
    </source>
</evidence>
<keyword evidence="2" id="KW-0813">Transport</keyword>
<sequence>MTRPRFITLLLLLLSITHLGSSRIISLTSDGAANSNSTSRSSTAILKLNLATTTVTCEPIYGFLPCTTELWGQLFLILVYEYLISLGNNYVSEGSELFFNMIGPGIFGASLFHILGTIPMVVLMLASGLKASTTSVEEQAEMGMGFLAGSAVMLLTLVWGSCIAFGSTDFSKTFSSDNQNQKPFSLTDFGVSTDAETSYTARIMILSMVPFLILQLPEVISSSAGTRVTVLVSLLVTILLLFAYCFYQKEEKHRDEYKDFADKVMEAFDTSGDARIDEAEFVNGMVKYISDAVQSSKTDQEPSALLGLPLMEAVADFATAANISSFAVSYVVIPLALNYRQALSTITSARKKTQKAISLTLSEIYGAVFMNNMMGLAMFLALVYIRNLSWDVSAEVLVVLVICTAMGIFTSVCTKFPIWTSFVAFLLYPISLLLLYVLTTVFGWS</sequence>
<dbReference type="InterPro" id="IPR011992">
    <property type="entry name" value="EF-hand-dom_pair"/>
</dbReference>
<evidence type="ECO:0000256" key="3">
    <source>
        <dbReference type="ARBA" id="ARBA00022449"/>
    </source>
</evidence>
<comment type="caution">
    <text evidence="11">The sequence shown here is derived from an EMBL/GenBank/DDBJ whole genome shotgun (WGS) entry which is preliminary data.</text>
</comment>
<feature type="domain" description="EF-hand" evidence="10">
    <location>
        <begin position="256"/>
        <end position="291"/>
    </location>
</feature>
<organism evidence="11">
    <name type="scientific">Rhododendron williamsianum</name>
    <dbReference type="NCBI Taxonomy" id="262921"/>
    <lineage>
        <taxon>Eukaryota</taxon>
        <taxon>Viridiplantae</taxon>
        <taxon>Streptophyta</taxon>
        <taxon>Embryophyta</taxon>
        <taxon>Tracheophyta</taxon>
        <taxon>Spermatophyta</taxon>
        <taxon>Magnoliopsida</taxon>
        <taxon>eudicotyledons</taxon>
        <taxon>Gunneridae</taxon>
        <taxon>Pentapetalae</taxon>
        <taxon>asterids</taxon>
        <taxon>Ericales</taxon>
        <taxon>Ericaceae</taxon>
        <taxon>Ericoideae</taxon>
        <taxon>Rhodoreae</taxon>
        <taxon>Rhododendron</taxon>
    </lineage>
</organism>
<feature type="transmembrane region" description="Helical" evidence="8">
    <location>
        <begin position="70"/>
        <end position="91"/>
    </location>
</feature>
<dbReference type="AlphaFoldDB" id="A0A6A4L1D0"/>
<feature type="transmembrane region" description="Helical" evidence="8">
    <location>
        <begin position="397"/>
        <end position="418"/>
    </location>
</feature>
<dbReference type="InterPro" id="IPR004837">
    <property type="entry name" value="NaCa_Exmemb"/>
</dbReference>
<keyword evidence="3" id="KW-0050">Antiport</keyword>
<protein>
    <recommendedName>
        <fullName evidence="10">EF-hand domain-containing protein</fullName>
    </recommendedName>
</protein>
<dbReference type="GO" id="GO:0006874">
    <property type="term" value="P:intracellular calcium ion homeostasis"/>
    <property type="evidence" value="ECO:0007669"/>
    <property type="project" value="TreeGrafter"/>
</dbReference>
<proteinExistence type="predicted"/>
<reference evidence="11" key="1">
    <citation type="journal article" date="2019" name="Genome Biol. Evol.">
        <title>The Rhododendron genome and chromosomal organization provide insight into shared whole-genome duplications across the heath family (Ericaceae).</title>
        <authorList>
            <person name="Soza V.L."/>
            <person name="Lindsley D."/>
            <person name="Waalkes A."/>
            <person name="Ramage E."/>
            <person name="Patwardhan R.P."/>
            <person name="Burton J.N."/>
            <person name="Adey A."/>
            <person name="Kumar A."/>
            <person name="Qiu R."/>
            <person name="Shendure J."/>
            <person name="Hall B."/>
        </authorList>
    </citation>
    <scope>NUCLEOTIDE SEQUENCE</scope>
    <source>
        <strain evidence="11">RSF 1966-606</strain>
    </source>
</reference>
<dbReference type="PANTHER" id="PTHR31503:SF80">
    <property type="entry name" value="EF-HAND DOMAIN-CONTAINING PROTEIN"/>
    <property type="match status" value="1"/>
</dbReference>
<feature type="chain" id="PRO_5025349856" description="EF-hand domain-containing protein" evidence="9">
    <location>
        <begin position="23"/>
        <end position="445"/>
    </location>
</feature>
<dbReference type="GO" id="GO:0012505">
    <property type="term" value="C:endomembrane system"/>
    <property type="evidence" value="ECO:0007669"/>
    <property type="project" value="UniProtKB-SubCell"/>
</dbReference>
<evidence type="ECO:0000256" key="8">
    <source>
        <dbReference type="SAM" id="Phobius"/>
    </source>
</evidence>
<keyword evidence="9" id="KW-0732">Signal</keyword>
<dbReference type="Pfam" id="PF01699">
    <property type="entry name" value="Na_Ca_ex"/>
    <property type="match status" value="1"/>
</dbReference>
<evidence type="ECO:0000256" key="6">
    <source>
        <dbReference type="ARBA" id="ARBA00023065"/>
    </source>
</evidence>
<feature type="transmembrane region" description="Helical" evidence="8">
    <location>
        <begin position="228"/>
        <end position="247"/>
    </location>
</feature>
<evidence type="ECO:0000259" key="10">
    <source>
        <dbReference type="PROSITE" id="PS50222"/>
    </source>
</evidence>
<comment type="subcellular location">
    <subcellularLocation>
        <location evidence="1">Endomembrane system</location>
        <topology evidence="1">Multi-pass membrane protein</topology>
    </subcellularLocation>
</comment>
<dbReference type="EMBL" id="QEFC01002475">
    <property type="protein sequence ID" value="KAE9451860.1"/>
    <property type="molecule type" value="Genomic_DNA"/>
</dbReference>
<dbReference type="InterPro" id="IPR002048">
    <property type="entry name" value="EF_hand_dom"/>
</dbReference>
<feature type="non-terminal residue" evidence="11">
    <location>
        <position position="1"/>
    </location>
</feature>
<feature type="transmembrane region" description="Helical" evidence="8">
    <location>
        <begin position="425"/>
        <end position="444"/>
    </location>
</feature>
<evidence type="ECO:0000256" key="1">
    <source>
        <dbReference type="ARBA" id="ARBA00004127"/>
    </source>
</evidence>